<keyword evidence="1" id="KW-0812">Transmembrane</keyword>
<feature type="transmembrane region" description="Helical" evidence="1">
    <location>
        <begin position="34"/>
        <end position="54"/>
    </location>
</feature>
<feature type="transmembrane region" description="Helical" evidence="1">
    <location>
        <begin position="66"/>
        <end position="90"/>
    </location>
</feature>
<proteinExistence type="predicted"/>
<dbReference type="AlphaFoldDB" id="A0A3B0FNY5"/>
<organism evidence="2 3">
    <name type="scientific">Pseudarthrobacter phenanthrenivorans</name>
    <name type="common">Arthrobacter phenanthrenivorans</name>
    <dbReference type="NCBI Taxonomy" id="361575"/>
    <lineage>
        <taxon>Bacteria</taxon>
        <taxon>Bacillati</taxon>
        <taxon>Actinomycetota</taxon>
        <taxon>Actinomycetes</taxon>
        <taxon>Micrococcales</taxon>
        <taxon>Micrococcaceae</taxon>
        <taxon>Pseudarthrobacter</taxon>
    </lineage>
</organism>
<accession>A0A3B0FNY5</accession>
<evidence type="ECO:0000313" key="3">
    <source>
        <dbReference type="Proteomes" id="UP000273159"/>
    </source>
</evidence>
<evidence type="ECO:0000313" key="2">
    <source>
        <dbReference type="EMBL" id="RKO21610.1"/>
    </source>
</evidence>
<evidence type="ECO:0000256" key="1">
    <source>
        <dbReference type="SAM" id="Phobius"/>
    </source>
</evidence>
<dbReference type="RefSeq" id="WP_013602128.1">
    <property type="nucleotide sequence ID" value="NZ_RBNH01000016.1"/>
</dbReference>
<gene>
    <name evidence="2" type="ORF">D7Z96_16110</name>
</gene>
<dbReference type="EMBL" id="RBNH01000016">
    <property type="protein sequence ID" value="RKO21610.1"/>
    <property type="molecule type" value="Genomic_DNA"/>
</dbReference>
<reference evidence="2 3" key="1">
    <citation type="submission" date="2018-10" db="EMBL/GenBank/DDBJ databases">
        <title>Genome-guide identification and characterization of bacteria that degrade polycyclic aromatic hydrocarbons and resist hexavalent chromium simultaneously.</title>
        <authorList>
            <person name="Feng H."/>
        </authorList>
    </citation>
    <scope>NUCLEOTIDE SEQUENCE [LARGE SCALE GENOMIC DNA]</scope>
    <source>
        <strain evidence="2 3">J015</strain>
    </source>
</reference>
<sequence length="103" mass="10773">MAGILIALAVAVLVPILSAVWSRRRGHAEAAHSLVFGLLIAGAAAASFYFALTLARPAVSGVPDLLFILLKIFLYAAGVFGLMAGAAILWESYKESRKAQDGS</sequence>
<dbReference type="Proteomes" id="UP000273159">
    <property type="component" value="Unassembled WGS sequence"/>
</dbReference>
<reference evidence="3" key="2">
    <citation type="submission" date="2018-10" db="EMBL/GenBank/DDBJ databases">
        <authorList>
            <person name="Wang Y."/>
            <person name="Wang J."/>
            <person name="Yang X."/>
            <person name="Wang Z."/>
            <person name="Huang Y."/>
        </authorList>
    </citation>
    <scope>NUCLEOTIDE SEQUENCE [LARGE SCALE GENOMIC DNA]</scope>
    <source>
        <strain evidence="3">J015</strain>
    </source>
</reference>
<keyword evidence="1" id="KW-1133">Transmembrane helix</keyword>
<name>A0A3B0FNY5_PSEPS</name>
<keyword evidence="1" id="KW-0472">Membrane</keyword>
<protein>
    <submittedName>
        <fullName evidence="2">Uncharacterized protein</fullName>
    </submittedName>
</protein>
<comment type="caution">
    <text evidence="2">The sequence shown here is derived from an EMBL/GenBank/DDBJ whole genome shotgun (WGS) entry which is preliminary data.</text>
</comment>